<gene>
    <name evidence="2" type="ORF">GAH_01897</name>
</gene>
<keyword evidence="1" id="KW-1133">Transmembrane helix</keyword>
<dbReference type="InParanoid" id="A0A0F7IC74"/>
<feature type="transmembrane region" description="Helical" evidence="1">
    <location>
        <begin position="36"/>
        <end position="64"/>
    </location>
</feature>
<name>A0A0F7IC74_9EURY</name>
<dbReference type="STRING" id="113653.GAH_01897"/>
<evidence type="ECO:0000256" key="1">
    <source>
        <dbReference type="SAM" id="Phobius"/>
    </source>
</evidence>
<reference evidence="2 3" key="1">
    <citation type="submission" date="2015-04" db="EMBL/GenBank/DDBJ databases">
        <title>The complete genome sequence of the hyperthermophilic, obligate iron-reducing archaeon Geoglobus ahangari strain 234T.</title>
        <authorList>
            <person name="Manzella M.P."/>
            <person name="Holmes D.E."/>
            <person name="Rocheleau J.M."/>
            <person name="Chung A."/>
            <person name="Reguera G."/>
            <person name="Kashefi K."/>
        </authorList>
    </citation>
    <scope>NUCLEOTIDE SEQUENCE [LARGE SCALE GENOMIC DNA]</scope>
    <source>
        <strain evidence="2 3">234</strain>
    </source>
</reference>
<feature type="transmembrane region" description="Helical" evidence="1">
    <location>
        <begin position="100"/>
        <end position="120"/>
    </location>
</feature>
<keyword evidence="1" id="KW-0812">Transmembrane</keyword>
<dbReference type="KEGG" id="gah:GAH_01897"/>
<accession>A0A0F7IC74</accession>
<organism evidence="2 3">
    <name type="scientific">Geoglobus ahangari</name>
    <dbReference type="NCBI Taxonomy" id="113653"/>
    <lineage>
        <taxon>Archaea</taxon>
        <taxon>Methanobacteriati</taxon>
        <taxon>Methanobacteriota</taxon>
        <taxon>Archaeoglobi</taxon>
        <taxon>Archaeoglobales</taxon>
        <taxon>Archaeoglobaceae</taxon>
        <taxon>Geoglobus</taxon>
    </lineage>
</organism>
<evidence type="ECO:0000313" key="3">
    <source>
        <dbReference type="Proteomes" id="UP000034723"/>
    </source>
</evidence>
<proteinExistence type="predicted"/>
<evidence type="ECO:0000313" key="2">
    <source>
        <dbReference type="EMBL" id="AKG90827.1"/>
    </source>
</evidence>
<keyword evidence="1" id="KW-0472">Membrane</keyword>
<sequence length="126" mass="12878">MDTLSLLGSVLALGLAVVYGLYAVAGLLFSSAGGVLGLTGVVLVAKSLLFGAVSFALSLALALFGRGRLALIVSKVCGVVFVAVFIAVLATAVISGEEHFYEYVRVYSLSLAGGILVLLATRRRAA</sequence>
<dbReference type="EMBL" id="CP011267">
    <property type="protein sequence ID" value="AKG90827.1"/>
    <property type="molecule type" value="Genomic_DNA"/>
</dbReference>
<keyword evidence="3" id="KW-1185">Reference proteome</keyword>
<protein>
    <submittedName>
        <fullName evidence="2">Uncharacterized protein</fullName>
    </submittedName>
</protein>
<feature type="transmembrane region" description="Helical" evidence="1">
    <location>
        <begin position="76"/>
        <end position="94"/>
    </location>
</feature>
<dbReference type="HOGENOM" id="CLU_1976438_0_0_2"/>
<dbReference type="Proteomes" id="UP000034723">
    <property type="component" value="Chromosome"/>
</dbReference>
<dbReference type="AlphaFoldDB" id="A0A0F7IC74"/>